<dbReference type="EMBL" id="CP010554">
    <property type="protein sequence ID" value="AJP48278.1"/>
    <property type="molecule type" value="Genomic_DNA"/>
</dbReference>
<dbReference type="PANTHER" id="PTHR37486">
    <property type="entry name" value="STRINGENT STARVATION PROTEIN B"/>
    <property type="match status" value="1"/>
</dbReference>
<proteinExistence type="predicted"/>
<reference evidence="2 3" key="1">
    <citation type="journal article" date="2015" name="Genome Announc.">
        <title>Complete Genome Sequence of a Novel Bacterium within the Family Rhodocyclaceae That Degrades Polycyclic Aromatic Hydrocarbons.</title>
        <authorList>
            <person name="Singleton D.R."/>
            <person name="Dickey A.N."/>
            <person name="Scholl E.H."/>
            <person name="Wright F.A."/>
            <person name="Aitken M.D."/>
        </authorList>
    </citation>
    <scope>NUCLEOTIDE SEQUENCE [LARGE SCALE GENOMIC DNA]</scope>
    <source>
        <strain evidence="3">PG1-Ca6</strain>
    </source>
</reference>
<sequence length="160" mass="17235">MQSTKPYLIRALHEWCVDQGFTPYLSVVVDAMTRAPAEFIKNGEIVFNIGLEATSQLQLGNQEITFQGRFGGRVFPIVVPVARVAAIYARENSEGMAFEVTESVPAVSPSSKSSFVPADSATKPSILSTVEREPASKSTENTEGTTSPSPSGRPALTRIK</sequence>
<dbReference type="RefSeq" id="WP_202636813.1">
    <property type="nucleotide sequence ID" value="NZ_CP010554.1"/>
</dbReference>
<feature type="compositionally biased region" description="Low complexity" evidence="1">
    <location>
        <begin position="107"/>
        <end position="121"/>
    </location>
</feature>
<dbReference type="Pfam" id="PF04386">
    <property type="entry name" value="SspB"/>
    <property type="match status" value="1"/>
</dbReference>
<evidence type="ECO:0000313" key="3">
    <source>
        <dbReference type="Proteomes" id="UP000061603"/>
    </source>
</evidence>
<evidence type="ECO:0000313" key="2">
    <source>
        <dbReference type="EMBL" id="AJP48278.1"/>
    </source>
</evidence>
<dbReference type="PANTHER" id="PTHR37486:SF1">
    <property type="entry name" value="STRINGENT STARVATION PROTEIN B"/>
    <property type="match status" value="1"/>
</dbReference>
<gene>
    <name evidence="2" type="ORF">PG1C_07000</name>
</gene>
<dbReference type="PIRSF" id="PIRSF005276">
    <property type="entry name" value="SspB"/>
    <property type="match status" value="1"/>
</dbReference>
<feature type="region of interest" description="Disordered" evidence="1">
    <location>
        <begin position="107"/>
        <end position="160"/>
    </location>
</feature>
<dbReference type="HOGENOM" id="CLU_118425_1_0_4"/>
<dbReference type="Proteomes" id="UP000061603">
    <property type="component" value="Chromosome"/>
</dbReference>
<dbReference type="AlphaFoldDB" id="A0A0C5J966"/>
<dbReference type="Gene3D" id="2.30.30.220">
    <property type="entry name" value="SspB-like"/>
    <property type="match status" value="1"/>
</dbReference>
<dbReference type="InterPro" id="IPR007481">
    <property type="entry name" value="SspB"/>
</dbReference>
<feature type="compositionally biased region" description="Polar residues" evidence="1">
    <location>
        <begin position="136"/>
        <end position="150"/>
    </location>
</feature>
<protein>
    <recommendedName>
        <fullName evidence="4">Starvation protein B</fullName>
    </recommendedName>
</protein>
<dbReference type="GO" id="GO:0045732">
    <property type="term" value="P:positive regulation of protein catabolic process"/>
    <property type="evidence" value="ECO:0007669"/>
    <property type="project" value="TreeGrafter"/>
</dbReference>
<dbReference type="GO" id="GO:0005829">
    <property type="term" value="C:cytosol"/>
    <property type="evidence" value="ECO:0007669"/>
    <property type="project" value="TreeGrafter"/>
</dbReference>
<evidence type="ECO:0008006" key="4">
    <source>
        <dbReference type="Google" id="ProtNLM"/>
    </source>
</evidence>
<organism evidence="2 3">
    <name type="scientific">Rugosibacter aromaticivorans</name>
    <dbReference type="NCBI Taxonomy" id="1565605"/>
    <lineage>
        <taxon>Bacteria</taxon>
        <taxon>Pseudomonadati</taxon>
        <taxon>Pseudomonadota</taxon>
        <taxon>Betaproteobacteria</taxon>
        <taxon>Nitrosomonadales</taxon>
        <taxon>Sterolibacteriaceae</taxon>
        <taxon>Rugosibacter</taxon>
    </lineage>
</organism>
<dbReference type="KEGG" id="rbu:PG1C_07000"/>
<dbReference type="PATRIC" id="fig|1565605.3.peg.1473"/>
<dbReference type="InterPro" id="IPR036760">
    <property type="entry name" value="SspB-like_sf"/>
</dbReference>
<dbReference type="SUPFAM" id="SSF101738">
    <property type="entry name" value="SspB-like"/>
    <property type="match status" value="1"/>
</dbReference>
<accession>A0A0C5J966</accession>
<evidence type="ECO:0000256" key="1">
    <source>
        <dbReference type="SAM" id="MobiDB-lite"/>
    </source>
</evidence>
<dbReference type="STRING" id="1565605.PG1C_07000"/>
<keyword evidence="3" id="KW-1185">Reference proteome</keyword>
<dbReference type="NCBIfam" id="NF008769">
    <property type="entry name" value="PRK11798.2-5"/>
    <property type="match status" value="1"/>
</dbReference>
<name>A0A0C5J966_9PROT</name>
<dbReference type="GO" id="GO:0005840">
    <property type="term" value="C:ribosome"/>
    <property type="evidence" value="ECO:0007669"/>
    <property type="project" value="TreeGrafter"/>
</dbReference>